<feature type="region of interest" description="Disordered" evidence="1">
    <location>
        <begin position="30"/>
        <end position="74"/>
    </location>
</feature>
<dbReference type="OrthoDB" id="10261522at2759"/>
<dbReference type="PANTHER" id="PTHR13622:SF8">
    <property type="entry name" value="THIAMIN PYROPHOSPHOKINASE 1"/>
    <property type="match status" value="1"/>
</dbReference>
<dbReference type="CDD" id="cd03676">
    <property type="entry name" value="NUDIX_Tnr3_like"/>
    <property type="match status" value="1"/>
</dbReference>
<evidence type="ECO:0000313" key="4">
    <source>
        <dbReference type="Proteomes" id="UP000745764"/>
    </source>
</evidence>
<dbReference type="PANTHER" id="PTHR13622">
    <property type="entry name" value="THIAMIN PYROPHOSPHOKINASE"/>
    <property type="match status" value="1"/>
</dbReference>
<dbReference type="PROSITE" id="PS51462">
    <property type="entry name" value="NUDIX"/>
    <property type="match status" value="1"/>
</dbReference>
<dbReference type="FunFam" id="3.90.79.10:FF:000019">
    <property type="entry name" value="Thiamin pyrophosphokinase, putative"/>
    <property type="match status" value="1"/>
</dbReference>
<evidence type="ECO:0000256" key="1">
    <source>
        <dbReference type="SAM" id="MobiDB-lite"/>
    </source>
</evidence>
<accession>A0A9N8PU24</accession>
<dbReference type="AlphaFoldDB" id="A0A9N8PU24"/>
<dbReference type="InterPro" id="IPR031804">
    <property type="entry name" value="DUF4743"/>
</dbReference>
<dbReference type="EMBL" id="CAINUL010000008">
    <property type="protein sequence ID" value="CAD0110983.1"/>
    <property type="molecule type" value="Genomic_DNA"/>
</dbReference>
<keyword evidence="4" id="KW-1185">Reference proteome</keyword>
<reference evidence="3" key="1">
    <citation type="submission" date="2020-06" db="EMBL/GenBank/DDBJ databases">
        <authorList>
            <person name="Onetto C."/>
        </authorList>
    </citation>
    <scope>NUCLEOTIDE SEQUENCE</scope>
</reference>
<feature type="domain" description="Nudix hydrolase" evidence="2">
    <location>
        <begin position="206"/>
        <end position="353"/>
    </location>
</feature>
<dbReference type="Pfam" id="PF15916">
    <property type="entry name" value="DUF4743"/>
    <property type="match status" value="1"/>
</dbReference>
<protein>
    <recommendedName>
        <fullName evidence="2">Nudix hydrolase domain-containing protein</fullName>
    </recommendedName>
</protein>
<feature type="compositionally biased region" description="Polar residues" evidence="1">
    <location>
        <begin position="52"/>
        <end position="62"/>
    </location>
</feature>
<name>A0A9N8PU24_9PEZI</name>
<dbReference type="SUPFAM" id="SSF55811">
    <property type="entry name" value="Nudix"/>
    <property type="match status" value="1"/>
</dbReference>
<dbReference type="Gene3D" id="3.90.79.10">
    <property type="entry name" value="Nucleoside Triphosphate Pyrophosphohydrolase"/>
    <property type="match status" value="1"/>
</dbReference>
<sequence>MDMFSLDKVRDMLPSLPPLLSPSIDKFDKFDKSSDATATQPTEAETSHHTPLDSNEPFNSLDPQPIDDSKPKSNLDLVNECDSFPYFQSTPRLYLNHVSTYYHLRVAAYPDTTLGYVLPSVAEVLRGLEEWELDDDERTLTLKAGDDEPTRSAILARTTAAMREIGHFSILKGWRNELYPVYGPAPARELLFSVERAASALFGIVTYGIHMTAYTMSTSGELKIWTPRRSKSKSTYPGMLDNTVAGGMATGENPQICCVREASEEASLPEDLVREKAHSAGTVTYFHIRDSRAGGETRLLQPECQYIFDLELPEDVKPKPSDDEVEDFFLMGVDELKEKLKAGEFKPNCAVVLLDFFIRHGVLNAQNEPDYIEIVSRLHRKLDFPTA</sequence>
<dbReference type="InterPro" id="IPR015797">
    <property type="entry name" value="NUDIX_hydrolase-like_dom_sf"/>
</dbReference>
<evidence type="ECO:0000313" key="3">
    <source>
        <dbReference type="EMBL" id="CAD0110983.1"/>
    </source>
</evidence>
<dbReference type="InterPro" id="IPR000086">
    <property type="entry name" value="NUDIX_hydrolase_dom"/>
</dbReference>
<gene>
    <name evidence="3" type="ORF">AWRI4620_LOCUS5238</name>
</gene>
<proteinExistence type="predicted"/>
<dbReference type="GO" id="GO:0044715">
    <property type="term" value="F:8-oxo-dGDP phosphatase activity"/>
    <property type="evidence" value="ECO:0007669"/>
    <property type="project" value="TreeGrafter"/>
</dbReference>
<evidence type="ECO:0000259" key="2">
    <source>
        <dbReference type="PROSITE" id="PS51462"/>
    </source>
</evidence>
<dbReference type="Pfam" id="PF00293">
    <property type="entry name" value="NUDIX"/>
    <property type="match status" value="1"/>
</dbReference>
<organism evidence="3 4">
    <name type="scientific">Aureobasidium uvarum</name>
    <dbReference type="NCBI Taxonomy" id="2773716"/>
    <lineage>
        <taxon>Eukaryota</taxon>
        <taxon>Fungi</taxon>
        <taxon>Dikarya</taxon>
        <taxon>Ascomycota</taxon>
        <taxon>Pezizomycotina</taxon>
        <taxon>Dothideomycetes</taxon>
        <taxon>Dothideomycetidae</taxon>
        <taxon>Dothideales</taxon>
        <taxon>Saccotheciaceae</taxon>
        <taxon>Aureobasidium</taxon>
    </lineage>
</organism>
<comment type="caution">
    <text evidence="3">The sequence shown here is derived from an EMBL/GenBank/DDBJ whole genome shotgun (WGS) entry which is preliminary data.</text>
</comment>
<dbReference type="Proteomes" id="UP000745764">
    <property type="component" value="Unassembled WGS sequence"/>
</dbReference>